<dbReference type="GO" id="GO:0003964">
    <property type="term" value="F:RNA-directed DNA polymerase activity"/>
    <property type="evidence" value="ECO:0007669"/>
    <property type="project" value="UniProtKB-KW"/>
</dbReference>
<dbReference type="InterPro" id="IPR012337">
    <property type="entry name" value="RNaseH-like_sf"/>
</dbReference>
<dbReference type="Gene3D" id="1.10.340.70">
    <property type="match status" value="1"/>
</dbReference>
<dbReference type="Gene3D" id="3.10.10.10">
    <property type="entry name" value="HIV Type 1 Reverse Transcriptase, subunit A, domain 1"/>
    <property type="match status" value="1"/>
</dbReference>
<dbReference type="FunFam" id="3.30.420.10:FF:000063">
    <property type="entry name" value="Retrovirus-related Pol polyprotein from transposon 297-like Protein"/>
    <property type="match status" value="1"/>
</dbReference>
<feature type="region of interest" description="Disordered" evidence="7">
    <location>
        <begin position="1262"/>
        <end position="1300"/>
    </location>
</feature>
<dbReference type="InterPro" id="IPR036397">
    <property type="entry name" value="RNaseH_sf"/>
</dbReference>
<dbReference type="GO" id="GO:0003676">
    <property type="term" value="F:nucleic acid binding"/>
    <property type="evidence" value="ECO:0007669"/>
    <property type="project" value="InterPro"/>
</dbReference>
<protein>
    <recommendedName>
        <fullName evidence="12">Reverse transcriptase</fullName>
    </recommendedName>
</protein>
<dbReference type="Pfam" id="PF00665">
    <property type="entry name" value="rve"/>
    <property type="match status" value="1"/>
</dbReference>
<evidence type="ECO:0000313" key="11">
    <source>
        <dbReference type="Proteomes" id="UP001374579"/>
    </source>
</evidence>
<evidence type="ECO:0000259" key="9">
    <source>
        <dbReference type="PROSITE" id="PS50994"/>
    </source>
</evidence>
<feature type="domain" description="Integrase catalytic" evidence="9">
    <location>
        <begin position="1017"/>
        <end position="1186"/>
    </location>
</feature>
<evidence type="ECO:0000256" key="6">
    <source>
        <dbReference type="ARBA" id="ARBA00022918"/>
    </source>
</evidence>
<dbReference type="CDD" id="cd01647">
    <property type="entry name" value="RT_LTR"/>
    <property type="match status" value="1"/>
</dbReference>
<dbReference type="SMART" id="SM00343">
    <property type="entry name" value="ZnF_C2HC"/>
    <property type="match status" value="1"/>
</dbReference>
<name>A0AAN9BIC9_9CAEN</name>
<dbReference type="GO" id="GO:0008270">
    <property type="term" value="F:zinc ion binding"/>
    <property type="evidence" value="ECO:0007669"/>
    <property type="project" value="InterPro"/>
</dbReference>
<dbReference type="InterPro" id="IPR041588">
    <property type="entry name" value="Integrase_H2C2"/>
</dbReference>
<sequence>MEHAPKMDWTTDNPAESFKLFSQRIELYFKAKKVPTAEQTTHILLQVGEEGLRRYNSWTLTDDDEQTPAAILKRFREQLEPSENFRVARLKLMAFRQGPSESLDNFVNKCKLQAIKCDFSTEETNERIIELIIANTTDADYQKNLLSQKKGLKLENAVQIGRTFEATACHIQQLQDMRLPSTHVHSLQTSRCKNCGRSHEPRKCPAYGSQCRSCGKENHWAKVCRSSATGSNQKQQSQRNQNTRGDQGRGAHHDSRRAVHDVQASTDVEDHFDMLSSNNVKISSITRRDEAFVQLNVKLTSRPGIHNLNLKVDTGAQGNTLPLRTFRQMFPDHLREDEMPTSEIADKAKSVRLTAYNGTTIPCHGIFSFPCKFRDSSWKEAQFHIVDVTGPAVMGLPTCEQLKVVTLHCSIDTERSEPISSTKDLMRRYPQQFDRIGDLPGEAKLVVDPDVPTHIDPPRKTPIALKDSIKNELDKMEESGVIKRVTDPTDWVSSLAYSHKKGGELRVCLDPRHLNKALKRPHHKTPTVEELTHKFQGAKVFSKLDAKSGYWSVQLHPDSQLLTTFQSPFGRYCFKRLPFGLSVSQDIFQLKMDQILEQVDGTVGIADDVAVYAKTNEEHDKIIHNLFKVAAENGLVFNSEKCTIKTDSITFFDMKYDTNGVHPDPEKVTDLHNMATPTNKKELQTFLGFIQFLAPFIPKLSEKSAVLRDLLKNDVPFIWESHHQASIEKIKEAISETSTLRYFDTSKTPTLQTDASIKGLGASLIQDQQPIAYASKSRSDAETRYACIERELLAVVFGVQRFHTYLFGRPFKVVTDHKPLVMILNKPLTSAPPRLQRMLLKLQGYNFVMEYQPGSTMALADTLSRLPSAKNLQEIDLDIRVSMVRFSSERISRIRAATEDNATCRQLTSTIVTGWPDTLQEVPPAIRTFWHFRDELAIEDGLILKGQRLLIPESQREDIMEQLHYGHQGIEKTRLRARESVFWPGINKDIEQRTKSCPICQEHKPSQSPESLMPHEVPSRPWETLGTDLFRLHGYEYLLLTDYYSKYFIVRKLAGDATSNTVIRALKQMFSEHGIPSKLISDNGPQFSSDAFVTFAREWAFDHITSSPRYPRSNGMSERHVQTVKDALQKASQAGTDPDLALLCLRTTPLSSSIPSPLEILTGRKARSNMPIKLNSLPNSIREELQDRQNVQKMYHDRHAKDLPVLQPGQQARVQDYQTGKWIPATVTGLRAEPRSYQLATQQGQMLRRNRVHIRDVPQAVEATPKPPQQEPLQQQLPSQAGATTTRSGRIVKAPQKLDL</sequence>
<dbReference type="InterPro" id="IPR001584">
    <property type="entry name" value="Integrase_cat-core"/>
</dbReference>
<keyword evidence="1" id="KW-0808">Transferase</keyword>
<feature type="domain" description="Reverse transcriptase" evidence="8">
    <location>
        <begin position="479"/>
        <end position="691"/>
    </location>
</feature>
<evidence type="ECO:0000313" key="10">
    <source>
        <dbReference type="EMBL" id="KAK7106871.1"/>
    </source>
</evidence>
<dbReference type="CDD" id="cd09274">
    <property type="entry name" value="RNase_HI_RT_Ty3"/>
    <property type="match status" value="1"/>
</dbReference>
<dbReference type="PANTHER" id="PTHR37984:SF7">
    <property type="entry name" value="INTEGRASE CATALYTIC DOMAIN-CONTAINING PROTEIN"/>
    <property type="match status" value="1"/>
</dbReference>
<dbReference type="SUPFAM" id="SSF56672">
    <property type="entry name" value="DNA/RNA polymerases"/>
    <property type="match status" value="1"/>
</dbReference>
<feature type="compositionally biased region" description="Low complexity" evidence="7">
    <location>
        <begin position="231"/>
        <end position="242"/>
    </location>
</feature>
<organism evidence="10 11">
    <name type="scientific">Littorina saxatilis</name>
    <dbReference type="NCBI Taxonomy" id="31220"/>
    <lineage>
        <taxon>Eukaryota</taxon>
        <taxon>Metazoa</taxon>
        <taxon>Spiralia</taxon>
        <taxon>Lophotrochozoa</taxon>
        <taxon>Mollusca</taxon>
        <taxon>Gastropoda</taxon>
        <taxon>Caenogastropoda</taxon>
        <taxon>Littorinimorpha</taxon>
        <taxon>Littorinoidea</taxon>
        <taxon>Littorinidae</taxon>
        <taxon>Littorina</taxon>
    </lineage>
</organism>
<evidence type="ECO:0000256" key="1">
    <source>
        <dbReference type="ARBA" id="ARBA00022679"/>
    </source>
</evidence>
<dbReference type="GO" id="GO:0004519">
    <property type="term" value="F:endonuclease activity"/>
    <property type="evidence" value="ECO:0007669"/>
    <property type="project" value="UniProtKB-KW"/>
</dbReference>
<keyword evidence="4" id="KW-0255">Endonuclease</keyword>
<dbReference type="FunFam" id="3.30.70.270:FF:000063">
    <property type="entry name" value="Zinc knuckle domaincontaining protein"/>
    <property type="match status" value="1"/>
</dbReference>
<evidence type="ECO:0000256" key="5">
    <source>
        <dbReference type="ARBA" id="ARBA00022801"/>
    </source>
</evidence>
<dbReference type="InterPro" id="IPR000477">
    <property type="entry name" value="RT_dom"/>
</dbReference>
<feature type="compositionally biased region" description="Basic and acidic residues" evidence="7">
    <location>
        <begin position="246"/>
        <end position="260"/>
    </location>
</feature>
<evidence type="ECO:0000256" key="3">
    <source>
        <dbReference type="ARBA" id="ARBA00022722"/>
    </source>
</evidence>
<dbReference type="GO" id="GO:0015074">
    <property type="term" value="P:DNA integration"/>
    <property type="evidence" value="ECO:0007669"/>
    <property type="project" value="InterPro"/>
</dbReference>
<proteinExistence type="predicted"/>
<evidence type="ECO:0000256" key="4">
    <source>
        <dbReference type="ARBA" id="ARBA00022759"/>
    </source>
</evidence>
<dbReference type="InterPro" id="IPR001878">
    <property type="entry name" value="Znf_CCHC"/>
</dbReference>
<dbReference type="PANTHER" id="PTHR37984">
    <property type="entry name" value="PROTEIN CBG26694"/>
    <property type="match status" value="1"/>
</dbReference>
<dbReference type="InterPro" id="IPR043502">
    <property type="entry name" value="DNA/RNA_pol_sf"/>
</dbReference>
<dbReference type="GO" id="GO:0016787">
    <property type="term" value="F:hydrolase activity"/>
    <property type="evidence" value="ECO:0007669"/>
    <property type="project" value="UniProtKB-KW"/>
</dbReference>
<reference evidence="10 11" key="1">
    <citation type="submission" date="2024-02" db="EMBL/GenBank/DDBJ databases">
        <title>Chromosome-scale genome assembly of the rough periwinkle Littorina saxatilis.</title>
        <authorList>
            <person name="De Jode A."/>
            <person name="Faria R."/>
            <person name="Formenti G."/>
            <person name="Sims Y."/>
            <person name="Smith T.P."/>
            <person name="Tracey A."/>
            <person name="Wood J.M.D."/>
            <person name="Zagrodzka Z.B."/>
            <person name="Johannesson K."/>
            <person name="Butlin R.K."/>
            <person name="Leder E.H."/>
        </authorList>
    </citation>
    <scope>NUCLEOTIDE SEQUENCE [LARGE SCALE GENOMIC DNA]</scope>
    <source>
        <strain evidence="10">Snail1</strain>
        <tissue evidence="10">Muscle</tissue>
    </source>
</reference>
<dbReference type="Pfam" id="PF00078">
    <property type="entry name" value="RVT_1"/>
    <property type="match status" value="1"/>
</dbReference>
<evidence type="ECO:0000256" key="7">
    <source>
        <dbReference type="SAM" id="MobiDB-lite"/>
    </source>
</evidence>
<feature type="region of interest" description="Disordered" evidence="7">
    <location>
        <begin position="226"/>
        <end position="260"/>
    </location>
</feature>
<dbReference type="InterPro" id="IPR050951">
    <property type="entry name" value="Retrovirus_Pol_polyprotein"/>
</dbReference>
<dbReference type="EMBL" id="JBAMIC010000004">
    <property type="protein sequence ID" value="KAK7106871.1"/>
    <property type="molecule type" value="Genomic_DNA"/>
</dbReference>
<accession>A0AAN9BIC9</accession>
<gene>
    <name evidence="10" type="ORF">V1264_014904</name>
</gene>
<dbReference type="FunFam" id="3.10.20.370:FF:000001">
    <property type="entry name" value="Retrovirus-related Pol polyprotein from transposon 17.6-like protein"/>
    <property type="match status" value="1"/>
</dbReference>
<feature type="compositionally biased region" description="Polar residues" evidence="7">
    <location>
        <begin position="1279"/>
        <end position="1288"/>
    </location>
</feature>
<keyword evidence="5" id="KW-0378">Hydrolase</keyword>
<dbReference type="Pfam" id="PF17921">
    <property type="entry name" value="Integrase_H2C2"/>
    <property type="match status" value="1"/>
</dbReference>
<dbReference type="Gene3D" id="3.30.70.270">
    <property type="match status" value="2"/>
</dbReference>
<dbReference type="PROSITE" id="PS50878">
    <property type="entry name" value="RT_POL"/>
    <property type="match status" value="1"/>
</dbReference>
<keyword evidence="11" id="KW-1185">Reference proteome</keyword>
<comment type="caution">
    <text evidence="10">The sequence shown here is derived from an EMBL/GenBank/DDBJ whole genome shotgun (WGS) entry which is preliminary data.</text>
</comment>
<feature type="region of interest" description="Disordered" evidence="7">
    <location>
        <begin position="194"/>
        <end position="213"/>
    </location>
</feature>
<evidence type="ECO:0008006" key="12">
    <source>
        <dbReference type="Google" id="ProtNLM"/>
    </source>
</evidence>
<evidence type="ECO:0000256" key="2">
    <source>
        <dbReference type="ARBA" id="ARBA00022695"/>
    </source>
</evidence>
<dbReference type="CDD" id="cd05481">
    <property type="entry name" value="retropepsin_like_LTR_1"/>
    <property type="match status" value="1"/>
</dbReference>
<keyword evidence="6" id="KW-0695">RNA-directed DNA polymerase</keyword>
<dbReference type="Proteomes" id="UP001374579">
    <property type="component" value="Unassembled WGS sequence"/>
</dbReference>
<dbReference type="FunFam" id="1.10.340.70:FF:000003">
    <property type="entry name" value="Protein CBG25708"/>
    <property type="match status" value="1"/>
</dbReference>
<dbReference type="InterPro" id="IPR043128">
    <property type="entry name" value="Rev_trsase/Diguanyl_cyclase"/>
</dbReference>
<dbReference type="SUPFAM" id="SSF53098">
    <property type="entry name" value="Ribonuclease H-like"/>
    <property type="match status" value="1"/>
</dbReference>
<keyword evidence="2" id="KW-0548">Nucleotidyltransferase</keyword>
<dbReference type="Gene3D" id="3.30.420.10">
    <property type="entry name" value="Ribonuclease H-like superfamily/Ribonuclease H"/>
    <property type="match status" value="1"/>
</dbReference>
<dbReference type="PROSITE" id="PS50994">
    <property type="entry name" value="INTEGRASE"/>
    <property type="match status" value="1"/>
</dbReference>
<keyword evidence="3" id="KW-0540">Nuclease</keyword>
<dbReference type="InterPro" id="IPR041373">
    <property type="entry name" value="RT_RNaseH"/>
</dbReference>
<evidence type="ECO:0000259" key="8">
    <source>
        <dbReference type="PROSITE" id="PS50878"/>
    </source>
</evidence>
<dbReference type="Pfam" id="PF17917">
    <property type="entry name" value="RT_RNaseH"/>
    <property type="match status" value="1"/>
</dbReference>